<sequence length="183" mass="20275">MRDVARSGYKASQFAISCSVPIKQVLFGQANQKSPSSSLVRNERSAQQRGAMRVRTGGPDCGREPTTSRSAATLAGGGDRRRERAADQAGPHPPTAGWRAAAGTKEAKARTPQRNLRAWRQRSRRRRGEQRSAASIRPCLSQQPRERTPPPPPFPEHLLLQKRRLRGATLESSRGFKSFWPVV</sequence>
<comment type="caution">
    <text evidence="1">The sequence shown here is derived from an EMBL/GenBank/DDBJ whole genome shotgun (WGS) entry which is preliminary data.</text>
</comment>
<name>A0AC60NU71_IXOPE</name>
<evidence type="ECO:0000313" key="2">
    <source>
        <dbReference type="Proteomes" id="UP000805193"/>
    </source>
</evidence>
<accession>A0AC60NU71</accession>
<gene>
    <name evidence="1" type="ORF">HPB47_012236</name>
</gene>
<protein>
    <submittedName>
        <fullName evidence="1">Uncharacterized protein</fullName>
    </submittedName>
</protein>
<dbReference type="Proteomes" id="UP000805193">
    <property type="component" value="Unassembled WGS sequence"/>
</dbReference>
<dbReference type="EMBL" id="JABSTQ010011503">
    <property type="protein sequence ID" value="KAG0410630.1"/>
    <property type="molecule type" value="Genomic_DNA"/>
</dbReference>
<organism evidence="1 2">
    <name type="scientific">Ixodes persulcatus</name>
    <name type="common">Taiga tick</name>
    <dbReference type="NCBI Taxonomy" id="34615"/>
    <lineage>
        <taxon>Eukaryota</taxon>
        <taxon>Metazoa</taxon>
        <taxon>Ecdysozoa</taxon>
        <taxon>Arthropoda</taxon>
        <taxon>Chelicerata</taxon>
        <taxon>Arachnida</taxon>
        <taxon>Acari</taxon>
        <taxon>Parasitiformes</taxon>
        <taxon>Ixodida</taxon>
        <taxon>Ixodoidea</taxon>
        <taxon>Ixodidae</taxon>
        <taxon>Ixodinae</taxon>
        <taxon>Ixodes</taxon>
    </lineage>
</organism>
<reference evidence="1 2" key="1">
    <citation type="journal article" date="2020" name="Cell">
        <title>Large-Scale Comparative Analyses of Tick Genomes Elucidate Their Genetic Diversity and Vector Capacities.</title>
        <authorList>
            <consortium name="Tick Genome and Microbiome Consortium (TIGMIC)"/>
            <person name="Jia N."/>
            <person name="Wang J."/>
            <person name="Shi W."/>
            <person name="Du L."/>
            <person name="Sun Y."/>
            <person name="Zhan W."/>
            <person name="Jiang J.F."/>
            <person name="Wang Q."/>
            <person name="Zhang B."/>
            <person name="Ji P."/>
            <person name="Bell-Sakyi L."/>
            <person name="Cui X.M."/>
            <person name="Yuan T.T."/>
            <person name="Jiang B.G."/>
            <person name="Yang W.F."/>
            <person name="Lam T.T."/>
            <person name="Chang Q.C."/>
            <person name="Ding S.J."/>
            <person name="Wang X.J."/>
            <person name="Zhu J.G."/>
            <person name="Ruan X.D."/>
            <person name="Zhao L."/>
            <person name="Wei J.T."/>
            <person name="Ye R.Z."/>
            <person name="Que T.C."/>
            <person name="Du C.H."/>
            <person name="Zhou Y.H."/>
            <person name="Cheng J.X."/>
            <person name="Dai P.F."/>
            <person name="Guo W.B."/>
            <person name="Han X.H."/>
            <person name="Huang E.J."/>
            <person name="Li L.F."/>
            <person name="Wei W."/>
            <person name="Gao Y.C."/>
            <person name="Liu J.Z."/>
            <person name="Shao H.Z."/>
            <person name="Wang X."/>
            <person name="Wang C.C."/>
            <person name="Yang T.C."/>
            <person name="Huo Q.B."/>
            <person name="Li W."/>
            <person name="Chen H.Y."/>
            <person name="Chen S.E."/>
            <person name="Zhou L.G."/>
            <person name="Ni X.B."/>
            <person name="Tian J.H."/>
            <person name="Sheng Y."/>
            <person name="Liu T."/>
            <person name="Pan Y.S."/>
            <person name="Xia L.Y."/>
            <person name="Li J."/>
            <person name="Zhao F."/>
            <person name="Cao W.C."/>
        </authorList>
    </citation>
    <scope>NUCLEOTIDE SEQUENCE [LARGE SCALE GENOMIC DNA]</scope>
    <source>
        <strain evidence="1">Iper-2018</strain>
    </source>
</reference>
<keyword evidence="2" id="KW-1185">Reference proteome</keyword>
<evidence type="ECO:0000313" key="1">
    <source>
        <dbReference type="EMBL" id="KAG0410630.1"/>
    </source>
</evidence>
<proteinExistence type="predicted"/>